<dbReference type="CDD" id="cd01879">
    <property type="entry name" value="FeoB"/>
    <property type="match status" value="1"/>
</dbReference>
<evidence type="ECO:0000259" key="2">
    <source>
        <dbReference type="PROSITE" id="PS51711"/>
    </source>
</evidence>
<dbReference type="Gene3D" id="3.40.50.300">
    <property type="entry name" value="P-loop containing nucleotide triphosphate hydrolases"/>
    <property type="match status" value="1"/>
</dbReference>
<feature type="transmembrane region" description="Helical" evidence="1">
    <location>
        <begin position="329"/>
        <end position="351"/>
    </location>
</feature>
<reference evidence="3" key="1">
    <citation type="journal article" date="2020" name="mSystems">
        <title>Genome- and Community-Level Interaction Insights into Carbon Utilization and Element Cycling Functions of Hydrothermarchaeota in Hydrothermal Sediment.</title>
        <authorList>
            <person name="Zhou Z."/>
            <person name="Liu Y."/>
            <person name="Xu W."/>
            <person name="Pan J."/>
            <person name="Luo Z.H."/>
            <person name="Li M."/>
        </authorList>
    </citation>
    <scope>NUCLEOTIDE SEQUENCE [LARGE SCALE GENOMIC DNA]</scope>
    <source>
        <strain evidence="3">SpSt-780</strain>
    </source>
</reference>
<dbReference type="GO" id="GO:0005886">
    <property type="term" value="C:plasma membrane"/>
    <property type="evidence" value="ECO:0007669"/>
    <property type="project" value="TreeGrafter"/>
</dbReference>
<dbReference type="InterPro" id="IPR005225">
    <property type="entry name" value="Small_GTP-bd"/>
</dbReference>
<keyword evidence="1" id="KW-0812">Transmembrane</keyword>
<dbReference type="EMBL" id="DTHG01000094">
    <property type="protein sequence ID" value="HGW92392.1"/>
    <property type="molecule type" value="Genomic_DNA"/>
</dbReference>
<evidence type="ECO:0000256" key="1">
    <source>
        <dbReference type="SAM" id="Phobius"/>
    </source>
</evidence>
<keyword evidence="1" id="KW-1133">Transmembrane helix</keyword>
<comment type="caution">
    <text evidence="3">The sequence shown here is derived from an EMBL/GenBank/DDBJ whole genome shotgun (WGS) entry which is preliminary data.</text>
</comment>
<feature type="transmembrane region" description="Helical" evidence="1">
    <location>
        <begin position="288"/>
        <end position="309"/>
    </location>
</feature>
<dbReference type="Pfam" id="PF02421">
    <property type="entry name" value="FeoB_N"/>
    <property type="match status" value="1"/>
</dbReference>
<dbReference type="AlphaFoldDB" id="A0A7C4UDI8"/>
<feature type="transmembrane region" description="Helical" evidence="1">
    <location>
        <begin position="393"/>
        <end position="415"/>
    </location>
</feature>
<keyword evidence="1" id="KW-0472">Membrane</keyword>
<proteinExistence type="predicted"/>
<dbReference type="InterPro" id="IPR050860">
    <property type="entry name" value="FeoB_GTPase"/>
</dbReference>
<dbReference type="InterPro" id="IPR006073">
    <property type="entry name" value="GTP-bd"/>
</dbReference>
<dbReference type="SUPFAM" id="SSF52540">
    <property type="entry name" value="P-loop containing nucleoside triphosphate hydrolases"/>
    <property type="match status" value="1"/>
</dbReference>
<dbReference type="GO" id="GO:0015093">
    <property type="term" value="F:ferrous iron transmembrane transporter activity"/>
    <property type="evidence" value="ECO:0007669"/>
    <property type="project" value="InterPro"/>
</dbReference>
<name>A0A7C4UDI8_UNCW3</name>
<dbReference type="Pfam" id="PF07670">
    <property type="entry name" value="Gate"/>
    <property type="match status" value="2"/>
</dbReference>
<dbReference type="InterPro" id="IPR027417">
    <property type="entry name" value="P-loop_NTPase"/>
</dbReference>
<dbReference type="GO" id="GO:0005525">
    <property type="term" value="F:GTP binding"/>
    <property type="evidence" value="ECO:0007669"/>
    <property type="project" value="InterPro"/>
</dbReference>
<dbReference type="InterPro" id="IPR011640">
    <property type="entry name" value="Fe2_transport_prot_B_C"/>
</dbReference>
<feature type="domain" description="FeoB-type G" evidence="2">
    <location>
        <begin position="1"/>
        <end position="166"/>
    </location>
</feature>
<dbReference type="NCBIfam" id="TIGR00231">
    <property type="entry name" value="small_GTP"/>
    <property type="match status" value="1"/>
</dbReference>
<feature type="transmembrane region" description="Helical" evidence="1">
    <location>
        <begin position="363"/>
        <end position="386"/>
    </location>
</feature>
<dbReference type="Pfam" id="PF07664">
    <property type="entry name" value="FeoB_C"/>
    <property type="match status" value="1"/>
</dbReference>
<evidence type="ECO:0000313" key="3">
    <source>
        <dbReference type="EMBL" id="HGW92392.1"/>
    </source>
</evidence>
<dbReference type="InterPro" id="IPR030389">
    <property type="entry name" value="G_FEOB_dom"/>
</dbReference>
<dbReference type="InterPro" id="IPR011642">
    <property type="entry name" value="Gate_dom"/>
</dbReference>
<sequence>MKKILLVGNPNVGKSVIFSRLTGVDVIVSNYPGTTVEYLKGNLSIGDEKIEVVDVPGTYSLEPTSPAEEVAVNMLKKSIEEKDSIILNIIDSTNLERNLNLTLQVLQLDIPVIVVLNFWDEVKHIGIKIDVKRLEEILGVPVFTTCAISGEGIKELITNLNMAKKGSLHFKEKDRWKEVGKIVGEVQRITHKHHTFLEKLQEWTIHPQTAIPISIVLVFIFFYIIRFIGEGLINFLLDPFFNNILIHPISFLSKILSFNRCLHNIFIGELIDGKIDYKLSFGLLTTGLYVEFGQVLPYVFSFYLVLSFLEDSGYLPRLAVIFDRIMHIVGLHGMGIIPMLLGFGCNVPGILSTRILETRRARFIAITLMSISIPCMSLTAMIFGLLGKYGIKGILPVYLTLFLIWLTGGMIMKFFSKGEVPEIFLEIPPYRIPYFKGMMKKVWIRIKWFIKDATPYVLLGIFIVNILYTFKIIDFMGRITGKFFLKFFSIPPEAAVAIIVGFLRKDVAVGMLAPLNLGLKQLVISTTMLAISFPCAATFATILKEIGLKDLLKSTGIMLITAFITGILLNLIIP</sequence>
<feature type="transmembrane region" description="Helical" evidence="1">
    <location>
        <begin position="555"/>
        <end position="573"/>
    </location>
</feature>
<accession>A0A7C4UDI8</accession>
<feature type="transmembrane region" description="Helical" evidence="1">
    <location>
        <begin position="453"/>
        <end position="471"/>
    </location>
</feature>
<gene>
    <name evidence="3" type="ORF">ENV67_07635</name>
</gene>
<organism evidence="3">
    <name type="scientific">candidate division WOR-3 bacterium</name>
    <dbReference type="NCBI Taxonomy" id="2052148"/>
    <lineage>
        <taxon>Bacteria</taxon>
        <taxon>Bacteria division WOR-3</taxon>
    </lineage>
</organism>
<feature type="transmembrane region" description="Helical" evidence="1">
    <location>
        <begin position="483"/>
        <end position="503"/>
    </location>
</feature>
<dbReference type="PROSITE" id="PS51711">
    <property type="entry name" value="G_FEOB"/>
    <property type="match status" value="1"/>
</dbReference>
<feature type="transmembrane region" description="Helical" evidence="1">
    <location>
        <begin position="523"/>
        <end position="543"/>
    </location>
</feature>
<dbReference type="PANTHER" id="PTHR43185:SF1">
    <property type="entry name" value="FE(2+) TRANSPORTER FEOB"/>
    <property type="match status" value="1"/>
</dbReference>
<dbReference type="PANTHER" id="PTHR43185">
    <property type="entry name" value="FERROUS IRON TRANSPORT PROTEIN B"/>
    <property type="match status" value="1"/>
</dbReference>
<protein>
    <submittedName>
        <fullName evidence="3">Ferrous iron transporter B</fullName>
    </submittedName>
</protein>
<feature type="transmembrane region" description="Helical" evidence="1">
    <location>
        <begin position="209"/>
        <end position="229"/>
    </location>
</feature>
<dbReference type="PRINTS" id="PR00326">
    <property type="entry name" value="GTP1OBG"/>
</dbReference>